<dbReference type="SUPFAM" id="SSF51735">
    <property type="entry name" value="NAD(P)-binding Rossmann-fold domains"/>
    <property type="match status" value="1"/>
</dbReference>
<dbReference type="PANTHER" id="PTHR11092:SF0">
    <property type="entry name" value="EPIMERASE FAMILY PROTEIN SDR39U1"/>
    <property type="match status" value="1"/>
</dbReference>
<dbReference type="InterPro" id="IPR001509">
    <property type="entry name" value="Epimerase_deHydtase"/>
</dbReference>
<dbReference type="Pfam" id="PF01370">
    <property type="entry name" value="Epimerase"/>
    <property type="match status" value="1"/>
</dbReference>
<dbReference type="Gene3D" id="3.30.530.20">
    <property type="match status" value="1"/>
</dbReference>
<evidence type="ECO:0000313" key="4">
    <source>
        <dbReference type="Proteomes" id="UP001347146"/>
    </source>
</evidence>
<sequence>MASTKSYSQFIALDPEAVWQVLGDPSRLPEWHSGYRSVSLHDPIQVGGRGAYVQTHKIAGPLHRRLAPPFEITIVDAGRHLQLTQPEPVGAAVIDFRLTPATSGCVMTETVTTTATSGTMSRTLLAGTPHLTDRADFARLAHLAGLAPADDALNVVIAGGSGALGRHLAADLSCRGHRPVILTRSPDTATPFEQIEWDGRTVGDWADVLTADRPTAVVNLAGKLVDCRPTERNVARLRDSRVNATRALVTASKQRDTPIRHWLQASTTAIWSDAGEQWCTENTPLPDGLPQMTGVAQPWEDAVEGAHSDHLVILRTSIVLDGQAPAMKRLADLTRAGLGGRVGSGRQWFSWIHIDDWLAIARAALGLDPDITIPDGVVVGASPNPVRNTELMAALRRALHRPPAPPTPAPLLRLGAIVLRTDPALGLTGRRARSQVLVDVGFEFRFPELDGALADLLGRSGRGQWVTPAGVTAGASAADPH</sequence>
<evidence type="ECO:0000313" key="3">
    <source>
        <dbReference type="EMBL" id="MEE3851818.1"/>
    </source>
</evidence>
<accession>A0ABU7MG99</accession>
<evidence type="ECO:0000259" key="1">
    <source>
        <dbReference type="Pfam" id="PF01370"/>
    </source>
</evidence>
<dbReference type="PANTHER" id="PTHR11092">
    <property type="entry name" value="SUGAR NUCLEOTIDE EPIMERASE RELATED"/>
    <property type="match status" value="1"/>
</dbReference>
<dbReference type="CDD" id="cd07812">
    <property type="entry name" value="SRPBCC"/>
    <property type="match status" value="1"/>
</dbReference>
<dbReference type="Gene3D" id="3.40.50.720">
    <property type="entry name" value="NAD(P)-binding Rossmann-like Domain"/>
    <property type="match status" value="1"/>
</dbReference>
<dbReference type="RefSeq" id="WP_330433526.1">
    <property type="nucleotide sequence ID" value="NZ_JAZDUF010000004.1"/>
</dbReference>
<dbReference type="InterPro" id="IPR013549">
    <property type="entry name" value="DUF1731"/>
</dbReference>
<organism evidence="3 4">
    <name type="scientific">Gordonia sesuvii</name>
    <dbReference type="NCBI Taxonomy" id="3116777"/>
    <lineage>
        <taxon>Bacteria</taxon>
        <taxon>Bacillati</taxon>
        <taxon>Actinomycetota</taxon>
        <taxon>Actinomycetes</taxon>
        <taxon>Mycobacteriales</taxon>
        <taxon>Gordoniaceae</taxon>
        <taxon>Gordonia</taxon>
    </lineage>
</organism>
<dbReference type="SUPFAM" id="SSF55961">
    <property type="entry name" value="Bet v1-like"/>
    <property type="match status" value="1"/>
</dbReference>
<proteinExistence type="predicted"/>
<name>A0ABU7MG99_9ACTN</name>
<dbReference type="Pfam" id="PF08338">
    <property type="entry name" value="DUF1731"/>
    <property type="match status" value="1"/>
</dbReference>
<dbReference type="Pfam" id="PF10604">
    <property type="entry name" value="Polyketide_cyc2"/>
    <property type="match status" value="1"/>
</dbReference>
<reference evidence="3 4" key="1">
    <citation type="submission" date="2024-01" db="EMBL/GenBank/DDBJ databases">
        <title>Draft genome sequence of Gordonia sp. LSe1-13.</title>
        <authorList>
            <person name="Suphannarot A."/>
            <person name="Mingma R."/>
        </authorList>
    </citation>
    <scope>NUCLEOTIDE SEQUENCE [LARGE SCALE GENOMIC DNA]</scope>
    <source>
        <strain evidence="3 4">LSe1-13</strain>
    </source>
</reference>
<evidence type="ECO:0000259" key="2">
    <source>
        <dbReference type="Pfam" id="PF08338"/>
    </source>
</evidence>
<dbReference type="EMBL" id="JAZDUF010000004">
    <property type="protein sequence ID" value="MEE3851818.1"/>
    <property type="molecule type" value="Genomic_DNA"/>
</dbReference>
<dbReference type="Proteomes" id="UP001347146">
    <property type="component" value="Unassembled WGS sequence"/>
</dbReference>
<feature type="domain" description="DUF1731" evidence="2">
    <location>
        <begin position="407"/>
        <end position="456"/>
    </location>
</feature>
<feature type="domain" description="NAD-dependent epimerase/dehydratase" evidence="1">
    <location>
        <begin position="155"/>
        <end position="283"/>
    </location>
</feature>
<keyword evidence="4" id="KW-1185">Reference proteome</keyword>
<gene>
    <name evidence="3" type="ORF">VZC37_15855</name>
</gene>
<comment type="caution">
    <text evidence="3">The sequence shown here is derived from an EMBL/GenBank/DDBJ whole genome shotgun (WGS) entry which is preliminary data.</text>
</comment>
<protein>
    <submittedName>
        <fullName evidence="3">DUF1731 domain-containing protein</fullName>
    </submittedName>
</protein>
<dbReference type="InterPro" id="IPR036291">
    <property type="entry name" value="NAD(P)-bd_dom_sf"/>
</dbReference>
<dbReference type="InterPro" id="IPR023393">
    <property type="entry name" value="START-like_dom_sf"/>
</dbReference>
<dbReference type="InterPro" id="IPR019587">
    <property type="entry name" value="Polyketide_cyclase/dehydratase"/>
</dbReference>